<organism evidence="2 3">
    <name type="scientific">Paractinoplanes ferrugineus</name>
    <dbReference type="NCBI Taxonomy" id="113564"/>
    <lineage>
        <taxon>Bacteria</taxon>
        <taxon>Bacillati</taxon>
        <taxon>Actinomycetota</taxon>
        <taxon>Actinomycetes</taxon>
        <taxon>Micromonosporales</taxon>
        <taxon>Micromonosporaceae</taxon>
        <taxon>Paractinoplanes</taxon>
    </lineage>
</organism>
<dbReference type="Proteomes" id="UP000598174">
    <property type="component" value="Unassembled WGS sequence"/>
</dbReference>
<evidence type="ECO:0008006" key="4">
    <source>
        <dbReference type="Google" id="ProtNLM"/>
    </source>
</evidence>
<evidence type="ECO:0000313" key="3">
    <source>
        <dbReference type="Proteomes" id="UP000598174"/>
    </source>
</evidence>
<accession>A0A919J4Y6</accession>
<dbReference type="EMBL" id="BOMM01000051">
    <property type="protein sequence ID" value="GIE14063.1"/>
    <property type="molecule type" value="Genomic_DNA"/>
</dbReference>
<comment type="caution">
    <text evidence="2">The sequence shown here is derived from an EMBL/GenBank/DDBJ whole genome shotgun (WGS) entry which is preliminary data.</text>
</comment>
<sequence length="72" mass="7887">MRWSVEETFEFSKGCFGLDQCQARLHIAIIRHTVLVMTALTVYAIAAALEARTDTQAPPPTHTARGHPPSPA</sequence>
<dbReference type="AlphaFoldDB" id="A0A919J4Y6"/>
<name>A0A919J4Y6_9ACTN</name>
<feature type="region of interest" description="Disordered" evidence="1">
    <location>
        <begin position="53"/>
        <end position="72"/>
    </location>
</feature>
<proteinExistence type="predicted"/>
<gene>
    <name evidence="2" type="ORF">Afe05nite_59030</name>
</gene>
<evidence type="ECO:0000256" key="1">
    <source>
        <dbReference type="SAM" id="MobiDB-lite"/>
    </source>
</evidence>
<protein>
    <recommendedName>
        <fullName evidence="4">Transposase</fullName>
    </recommendedName>
</protein>
<keyword evidence="3" id="KW-1185">Reference proteome</keyword>
<evidence type="ECO:0000313" key="2">
    <source>
        <dbReference type="EMBL" id="GIE14063.1"/>
    </source>
</evidence>
<reference evidence="2" key="1">
    <citation type="submission" date="2021-01" db="EMBL/GenBank/DDBJ databases">
        <title>Whole genome shotgun sequence of Actinoplanes ferrugineus NBRC 15555.</title>
        <authorList>
            <person name="Komaki H."/>
            <person name="Tamura T."/>
        </authorList>
    </citation>
    <scope>NUCLEOTIDE SEQUENCE</scope>
    <source>
        <strain evidence="2">NBRC 15555</strain>
    </source>
</reference>